<dbReference type="Gene3D" id="3.40.50.300">
    <property type="entry name" value="P-loop containing nucleotide triphosphate hydrolases"/>
    <property type="match status" value="1"/>
</dbReference>
<dbReference type="STRING" id="417373.GCA_001570685_01008"/>
<feature type="domain" description="ABC transporter" evidence="5">
    <location>
        <begin position="2"/>
        <end position="216"/>
    </location>
</feature>
<dbReference type="InterPro" id="IPR050153">
    <property type="entry name" value="Metal_Ion_Import_ABC"/>
</dbReference>
<gene>
    <name evidence="6" type="ORF">FC21_GL001341</name>
</gene>
<evidence type="ECO:0000313" key="6">
    <source>
        <dbReference type="EMBL" id="KRL94607.1"/>
    </source>
</evidence>
<keyword evidence="7" id="KW-1185">Reference proteome</keyword>
<keyword evidence="4 6" id="KW-0067">ATP-binding</keyword>
<sequence length="219" mass="23967">MITLNHLSLGYGSKGVISDLNLTIAKGEFLVVVGENGVGKTTLIKSLLGQLAPHAGKLTIADGVKIGYVPQFRNLDSEYPLSIRDFVALNVRPTWRPWLTQVERQQVETVLAKTNLTRLADRPLGLASGGEKQRAYLAQSLLASPDLLILDESTASLDPDSKVELLSLVKQLQTEGLTIIFVTHDWDLARQFGTHFLHMDAGCYRNGPIAELDQHLGGK</sequence>
<dbReference type="EMBL" id="AZGC01000033">
    <property type="protein sequence ID" value="KRL94607.1"/>
    <property type="molecule type" value="Genomic_DNA"/>
</dbReference>
<dbReference type="Proteomes" id="UP000051084">
    <property type="component" value="Unassembled WGS sequence"/>
</dbReference>
<evidence type="ECO:0000256" key="1">
    <source>
        <dbReference type="ARBA" id="ARBA00005417"/>
    </source>
</evidence>
<dbReference type="PATRIC" id="fig|1423742.4.peg.1390"/>
<dbReference type="Pfam" id="PF00005">
    <property type="entry name" value="ABC_tran"/>
    <property type="match status" value="1"/>
</dbReference>
<dbReference type="AlphaFoldDB" id="A0A0R1UMV1"/>
<dbReference type="SMART" id="SM00382">
    <property type="entry name" value="AAA"/>
    <property type="match status" value="1"/>
</dbReference>
<evidence type="ECO:0000256" key="2">
    <source>
        <dbReference type="ARBA" id="ARBA00022448"/>
    </source>
</evidence>
<dbReference type="InterPro" id="IPR003439">
    <property type="entry name" value="ABC_transporter-like_ATP-bd"/>
</dbReference>
<protein>
    <submittedName>
        <fullName evidence="6">Zinc iron ABC transporter ATP-binding component</fullName>
    </submittedName>
</protein>
<organism evidence="6 7">
    <name type="scientific">Limosilactobacillus equigenerosi DSM 18793 = JCM 14505</name>
    <dbReference type="NCBI Taxonomy" id="1423742"/>
    <lineage>
        <taxon>Bacteria</taxon>
        <taxon>Bacillati</taxon>
        <taxon>Bacillota</taxon>
        <taxon>Bacilli</taxon>
        <taxon>Lactobacillales</taxon>
        <taxon>Lactobacillaceae</taxon>
        <taxon>Limosilactobacillus</taxon>
    </lineage>
</organism>
<dbReference type="SUPFAM" id="SSF52540">
    <property type="entry name" value="P-loop containing nucleoside triphosphate hydrolases"/>
    <property type="match status" value="1"/>
</dbReference>
<dbReference type="PANTHER" id="PTHR42734:SF17">
    <property type="entry name" value="METAL TRANSPORT SYSTEM ATP-BINDING PROTEIN TM_0124-RELATED"/>
    <property type="match status" value="1"/>
</dbReference>
<name>A0A0R1UMV1_9LACO</name>
<evidence type="ECO:0000259" key="5">
    <source>
        <dbReference type="PROSITE" id="PS50893"/>
    </source>
</evidence>
<proteinExistence type="inferred from homology"/>
<keyword evidence="3" id="KW-0547">Nucleotide-binding</keyword>
<evidence type="ECO:0000256" key="3">
    <source>
        <dbReference type="ARBA" id="ARBA00022741"/>
    </source>
</evidence>
<dbReference type="InterPro" id="IPR027417">
    <property type="entry name" value="P-loop_NTPase"/>
</dbReference>
<evidence type="ECO:0000256" key="4">
    <source>
        <dbReference type="ARBA" id="ARBA00022840"/>
    </source>
</evidence>
<keyword evidence="2" id="KW-0813">Transport</keyword>
<reference evidence="6 7" key="1">
    <citation type="journal article" date="2015" name="Genome Announc.">
        <title>Expanding the biotechnology potential of lactobacilli through comparative genomics of 213 strains and associated genera.</title>
        <authorList>
            <person name="Sun Z."/>
            <person name="Harris H.M."/>
            <person name="McCann A."/>
            <person name="Guo C."/>
            <person name="Argimon S."/>
            <person name="Zhang W."/>
            <person name="Yang X."/>
            <person name="Jeffery I.B."/>
            <person name="Cooney J.C."/>
            <person name="Kagawa T.F."/>
            <person name="Liu W."/>
            <person name="Song Y."/>
            <person name="Salvetti E."/>
            <person name="Wrobel A."/>
            <person name="Rasinkangas P."/>
            <person name="Parkhill J."/>
            <person name="Rea M.C."/>
            <person name="O'Sullivan O."/>
            <person name="Ritari J."/>
            <person name="Douillard F.P."/>
            <person name="Paul Ross R."/>
            <person name="Yang R."/>
            <person name="Briner A.E."/>
            <person name="Felis G.E."/>
            <person name="de Vos W.M."/>
            <person name="Barrangou R."/>
            <person name="Klaenhammer T.R."/>
            <person name="Caufield P.W."/>
            <person name="Cui Y."/>
            <person name="Zhang H."/>
            <person name="O'Toole P.W."/>
        </authorList>
    </citation>
    <scope>NUCLEOTIDE SEQUENCE [LARGE SCALE GENOMIC DNA]</scope>
    <source>
        <strain evidence="6 7">DSM 18793</strain>
    </source>
</reference>
<evidence type="ECO:0000313" key="7">
    <source>
        <dbReference type="Proteomes" id="UP000051084"/>
    </source>
</evidence>
<dbReference type="PROSITE" id="PS50893">
    <property type="entry name" value="ABC_TRANSPORTER_2"/>
    <property type="match status" value="1"/>
</dbReference>
<accession>A0A0R1UMV1</accession>
<comment type="caution">
    <text evidence="6">The sequence shown here is derived from an EMBL/GenBank/DDBJ whole genome shotgun (WGS) entry which is preliminary data.</text>
</comment>
<comment type="similarity">
    <text evidence="1">Belongs to the ABC transporter superfamily.</text>
</comment>
<dbReference type="GO" id="GO:0005524">
    <property type="term" value="F:ATP binding"/>
    <property type="evidence" value="ECO:0007669"/>
    <property type="project" value="UniProtKB-KW"/>
</dbReference>
<dbReference type="PANTHER" id="PTHR42734">
    <property type="entry name" value="METAL TRANSPORT SYSTEM ATP-BINDING PROTEIN TM_0124-RELATED"/>
    <property type="match status" value="1"/>
</dbReference>
<dbReference type="InterPro" id="IPR003593">
    <property type="entry name" value="AAA+_ATPase"/>
</dbReference>
<dbReference type="GO" id="GO:0016887">
    <property type="term" value="F:ATP hydrolysis activity"/>
    <property type="evidence" value="ECO:0007669"/>
    <property type="project" value="InterPro"/>
</dbReference>